<accession>A0A0N0E710</accession>
<evidence type="ECO:0000313" key="10">
    <source>
        <dbReference type="Proteomes" id="UP000038011"/>
    </source>
</evidence>
<sequence length="298" mass="34923">MSTNDDSRAITISFDGKEHVFDIDDPKIPDWVEDNKITAGGYPYDKKLKRSDYEEELETLQEELVKLKSHMDKTGERMIIVFEGRDAAGKGGTINVLTDYLNPRETNVVALPKPTETEQGQWYFQRYVKHFPTSGEITIYDRSWYNRGGVEPVMGFCTKEQNEKFLSEVPGFESMITDEGIHFFKFWLNIGRETQLERFHDRRHSKLKYWKLSGIDIIGMSKWDDYTNARDQMIKATHTDNAPWNIVRYNDKRRGRLEVLRHILSKMEYEGKSRKVIGQPNDKIIGQGYDFIEKTNRT</sequence>
<comment type="catalytic activity">
    <reaction evidence="5">
        <text>[phosphate](n) + ATP = [phosphate](n+1) + ADP</text>
        <dbReference type="Rhea" id="RHEA:19573"/>
        <dbReference type="Rhea" id="RHEA-COMP:9859"/>
        <dbReference type="Rhea" id="RHEA-COMP:14280"/>
        <dbReference type="ChEBI" id="CHEBI:16838"/>
        <dbReference type="ChEBI" id="CHEBI:30616"/>
        <dbReference type="ChEBI" id="CHEBI:456216"/>
    </reaction>
    <physiologicalReaction direction="right-to-left" evidence="5">
        <dbReference type="Rhea" id="RHEA:19575"/>
    </physiologicalReaction>
</comment>
<dbReference type="PANTHER" id="PTHR34383">
    <property type="entry name" value="POLYPHOSPHATE:AMP PHOSPHOTRANSFERASE-RELATED"/>
    <property type="match status" value="1"/>
</dbReference>
<gene>
    <name evidence="9" type="ORF">SU32_13155</name>
</gene>
<dbReference type="InterPro" id="IPR022488">
    <property type="entry name" value="PPK2-related"/>
</dbReference>
<comment type="similarity">
    <text evidence="1 6">Belongs to the polyphosphate kinase 2 (PPK2) family. Class I subfamily.</text>
</comment>
<comment type="caution">
    <text evidence="9">The sequence shown here is derived from an EMBL/GenBank/DDBJ whole genome shotgun (WGS) entry which is preliminary data.</text>
</comment>
<comment type="function">
    <text evidence="6">Uses inorganic polyphosphate (polyP) as a donor to convert GDP to GTP or ADP to ATP.</text>
</comment>
<dbReference type="EMBL" id="JXMU01000019">
    <property type="protein sequence ID" value="KPB00582.1"/>
    <property type="molecule type" value="Genomic_DNA"/>
</dbReference>
<dbReference type="PANTHER" id="PTHR34383:SF1">
    <property type="entry name" value="ADP-POLYPHOSPHATE PHOSPHOTRANSFERASE"/>
    <property type="match status" value="1"/>
</dbReference>
<feature type="coiled-coil region" evidence="7">
    <location>
        <begin position="50"/>
        <end position="77"/>
    </location>
</feature>
<dbReference type="OrthoDB" id="9775224at2"/>
<protein>
    <recommendedName>
        <fullName evidence="6">ADP/GDP-polyphosphate phosphotransferase</fullName>
        <ecNumber evidence="6">2.7.4.-</ecNumber>
    </recommendedName>
    <alternativeName>
        <fullName evidence="6">Polyphosphate kinase PPK2</fullName>
    </alternativeName>
</protein>
<evidence type="ECO:0000256" key="2">
    <source>
        <dbReference type="ARBA" id="ARBA00022679"/>
    </source>
</evidence>
<evidence type="ECO:0000256" key="3">
    <source>
        <dbReference type="ARBA" id="ARBA00022777"/>
    </source>
</evidence>
<keyword evidence="3 6" id="KW-0418">Kinase</keyword>
<dbReference type="EC" id="2.7.4.-" evidence="6"/>
<feature type="domain" description="Polyphosphate kinase-2-related" evidence="8">
    <location>
        <begin position="48"/>
        <end position="274"/>
    </location>
</feature>
<keyword evidence="10" id="KW-1185">Reference proteome</keyword>
<keyword evidence="4" id="KW-0066">ATP synthesis</keyword>
<evidence type="ECO:0000256" key="7">
    <source>
        <dbReference type="SAM" id="Coils"/>
    </source>
</evidence>
<dbReference type="Gene3D" id="3.40.50.300">
    <property type="entry name" value="P-loop containing nucleotide triphosphate hydrolases"/>
    <property type="match status" value="1"/>
</dbReference>
<dbReference type="SUPFAM" id="SSF52540">
    <property type="entry name" value="P-loop containing nucleoside triphosphate hydrolases"/>
    <property type="match status" value="1"/>
</dbReference>
<evidence type="ECO:0000256" key="4">
    <source>
        <dbReference type="ARBA" id="ARBA00023310"/>
    </source>
</evidence>
<keyword evidence="2 6" id="KW-0808">Transferase</keyword>
<dbReference type="Proteomes" id="UP000038011">
    <property type="component" value="Unassembled WGS sequence"/>
</dbReference>
<dbReference type="InterPro" id="IPR027417">
    <property type="entry name" value="P-loop_NTPase"/>
</dbReference>
<dbReference type="InterPro" id="IPR022486">
    <property type="entry name" value="PPK2_PA0141"/>
</dbReference>
<keyword evidence="7" id="KW-0175">Coiled coil</keyword>
<dbReference type="GO" id="GO:0006754">
    <property type="term" value="P:ATP biosynthetic process"/>
    <property type="evidence" value="ECO:0007669"/>
    <property type="project" value="UniProtKB-KW"/>
</dbReference>
<organism evidence="9 10">
    <name type="scientific">Ahrensia marina</name>
    <dbReference type="NCBI Taxonomy" id="1514904"/>
    <lineage>
        <taxon>Bacteria</taxon>
        <taxon>Pseudomonadati</taxon>
        <taxon>Pseudomonadota</taxon>
        <taxon>Alphaproteobacteria</taxon>
        <taxon>Hyphomicrobiales</taxon>
        <taxon>Ahrensiaceae</taxon>
        <taxon>Ahrensia</taxon>
    </lineage>
</organism>
<dbReference type="AlphaFoldDB" id="A0A0N0E710"/>
<dbReference type="STRING" id="1514904.SU32_13155"/>
<comment type="subunit">
    <text evidence="6">Homotetramer.</text>
</comment>
<dbReference type="Pfam" id="PF03976">
    <property type="entry name" value="PPK2"/>
    <property type="match status" value="1"/>
</dbReference>
<dbReference type="GO" id="GO:0008976">
    <property type="term" value="F:polyphosphate kinase activity"/>
    <property type="evidence" value="ECO:0007669"/>
    <property type="project" value="UniProtKB-UniRule"/>
</dbReference>
<evidence type="ECO:0000313" key="9">
    <source>
        <dbReference type="EMBL" id="KPB00582.1"/>
    </source>
</evidence>
<evidence type="ECO:0000256" key="6">
    <source>
        <dbReference type="RuleBase" id="RU369062"/>
    </source>
</evidence>
<reference evidence="9 10" key="1">
    <citation type="submission" date="2015-01" db="EMBL/GenBank/DDBJ databases">
        <title>Ahrensia donghaiensis sp. nov., a novel dimethylsulphoniopropionate-cleavage bacterium isolated from seawater and emended descriptions of the genus Ahrensia and Ahrensia kielensis.</title>
        <authorList>
            <person name="Liu J."/>
        </authorList>
    </citation>
    <scope>NUCLEOTIDE SEQUENCE [LARGE SCALE GENOMIC DNA]</scope>
    <source>
        <strain evidence="9 10">LZD062</strain>
    </source>
</reference>
<evidence type="ECO:0000256" key="5">
    <source>
        <dbReference type="ARBA" id="ARBA00024500"/>
    </source>
</evidence>
<proteinExistence type="inferred from homology"/>
<dbReference type="NCBIfam" id="TIGR03707">
    <property type="entry name" value="PPK2_P_aer"/>
    <property type="match status" value="1"/>
</dbReference>
<dbReference type="PATRIC" id="fig|1514904.3.peg.1486"/>
<evidence type="ECO:0000259" key="8">
    <source>
        <dbReference type="Pfam" id="PF03976"/>
    </source>
</evidence>
<name>A0A0N0E710_9HYPH</name>
<dbReference type="RefSeq" id="WP_053999834.1">
    <property type="nucleotide sequence ID" value="NZ_JXMU01000019.1"/>
</dbReference>
<evidence type="ECO:0000256" key="1">
    <source>
        <dbReference type="ARBA" id="ARBA00009924"/>
    </source>
</evidence>